<dbReference type="Gene3D" id="3.90.25.10">
    <property type="entry name" value="UDP-galactose 4-epimerase, domain 1"/>
    <property type="match status" value="1"/>
</dbReference>
<dbReference type="SUPFAM" id="SSF51735">
    <property type="entry name" value="NAD(P)-binding Rossmann-fold domains"/>
    <property type="match status" value="1"/>
</dbReference>
<dbReference type="PANTHER" id="PTHR43245:SF13">
    <property type="entry name" value="UDP-D-APIOSE_UDP-D-XYLOSE SYNTHASE 2"/>
    <property type="match status" value="1"/>
</dbReference>
<keyword evidence="3" id="KW-1185">Reference proteome</keyword>
<dbReference type="Pfam" id="PF01370">
    <property type="entry name" value="Epimerase"/>
    <property type="match status" value="1"/>
</dbReference>
<dbReference type="EMBL" id="FNVA01000003">
    <property type="protein sequence ID" value="SEG16980.1"/>
    <property type="molecule type" value="Genomic_DNA"/>
</dbReference>
<organism evidence="2 3">
    <name type="scientific">Bryocella elongata</name>
    <dbReference type="NCBI Taxonomy" id="863522"/>
    <lineage>
        <taxon>Bacteria</taxon>
        <taxon>Pseudomonadati</taxon>
        <taxon>Acidobacteriota</taxon>
        <taxon>Terriglobia</taxon>
        <taxon>Terriglobales</taxon>
        <taxon>Acidobacteriaceae</taxon>
        <taxon>Bryocella</taxon>
    </lineage>
</organism>
<protein>
    <submittedName>
        <fullName evidence="2">UDP-glucose 4-epimerase</fullName>
    </submittedName>
</protein>
<evidence type="ECO:0000313" key="2">
    <source>
        <dbReference type="EMBL" id="SEG16980.1"/>
    </source>
</evidence>
<dbReference type="OrthoDB" id="9766450at2"/>
<dbReference type="Proteomes" id="UP000236728">
    <property type="component" value="Unassembled WGS sequence"/>
</dbReference>
<accession>A0A1H5Y037</accession>
<dbReference type="InterPro" id="IPR036291">
    <property type="entry name" value="NAD(P)-bd_dom_sf"/>
</dbReference>
<sequence>MSRILITGVAGFIGSSLARALTAEGATVRGIDNFSTGKLDNLEGLRNRIEFIEGDVQDGKAMESACAGCEYVFHQAAIPSVPLSVKDPVGTMDSNLMGTLQVLEGARKAGVRRLMYAASSAAYGDAPEQPKHERMLPAPCSPYAVQKLAGEHLIASYAHCYGLDAVSLRYFNIFGPRQDPGSPYSGVLAIFIAKMLAGETPVIYGDGSTSRDFTYIDNVVAANLRVAKTSAKVAGKVFNVATGKSTTLLEAYELIKRATGYKGDVAFRPEREGDILHSLADISLARETFGYEVVADFASGLEKTIAWCRQTSAVAV</sequence>
<name>A0A1H5Y037_9BACT</name>
<gene>
    <name evidence="2" type="ORF">SAMN05421819_2043</name>
</gene>
<evidence type="ECO:0000259" key="1">
    <source>
        <dbReference type="Pfam" id="PF01370"/>
    </source>
</evidence>
<proteinExistence type="predicted"/>
<reference evidence="2 3" key="1">
    <citation type="submission" date="2016-10" db="EMBL/GenBank/DDBJ databases">
        <authorList>
            <person name="de Groot N.N."/>
        </authorList>
    </citation>
    <scope>NUCLEOTIDE SEQUENCE [LARGE SCALE GENOMIC DNA]</scope>
    <source>
        <strain evidence="2 3">DSM 22489</strain>
    </source>
</reference>
<feature type="domain" description="NAD-dependent epimerase/dehydratase" evidence="1">
    <location>
        <begin position="4"/>
        <end position="241"/>
    </location>
</feature>
<dbReference type="InterPro" id="IPR001509">
    <property type="entry name" value="Epimerase_deHydtase"/>
</dbReference>
<evidence type="ECO:0000313" key="3">
    <source>
        <dbReference type="Proteomes" id="UP000236728"/>
    </source>
</evidence>
<dbReference type="PANTHER" id="PTHR43245">
    <property type="entry name" value="BIFUNCTIONAL POLYMYXIN RESISTANCE PROTEIN ARNA"/>
    <property type="match status" value="1"/>
</dbReference>
<dbReference type="AlphaFoldDB" id="A0A1H5Y037"/>
<dbReference type="Gene3D" id="3.40.50.720">
    <property type="entry name" value="NAD(P)-binding Rossmann-like Domain"/>
    <property type="match status" value="1"/>
</dbReference>
<dbReference type="RefSeq" id="WP_103932951.1">
    <property type="nucleotide sequence ID" value="NZ_FNVA01000003.1"/>
</dbReference>
<dbReference type="InterPro" id="IPR050177">
    <property type="entry name" value="Lipid_A_modif_metabolic_enz"/>
</dbReference>
<dbReference type="CDD" id="cd05256">
    <property type="entry name" value="UDP_AE_SDR_e"/>
    <property type="match status" value="1"/>
</dbReference>
<dbReference type="PRINTS" id="PR01713">
    <property type="entry name" value="NUCEPIMERASE"/>
</dbReference>